<evidence type="ECO:0000256" key="6">
    <source>
        <dbReference type="SAM" id="Phobius"/>
    </source>
</evidence>
<feature type="transmembrane region" description="Helical" evidence="6">
    <location>
        <begin position="381"/>
        <end position="402"/>
    </location>
</feature>
<organism evidence="7 8">
    <name type="scientific">Azotobacter beijerinckii</name>
    <dbReference type="NCBI Taxonomy" id="170623"/>
    <lineage>
        <taxon>Bacteria</taxon>
        <taxon>Pseudomonadati</taxon>
        <taxon>Pseudomonadota</taxon>
        <taxon>Gammaproteobacteria</taxon>
        <taxon>Pseudomonadales</taxon>
        <taxon>Pseudomonadaceae</taxon>
        <taxon>Azotobacter</taxon>
    </lineage>
</organism>
<keyword evidence="3 6" id="KW-0812">Transmembrane</keyword>
<feature type="transmembrane region" description="Helical" evidence="6">
    <location>
        <begin position="174"/>
        <end position="195"/>
    </location>
</feature>
<gene>
    <name evidence="7" type="ORF">SAMN04244579_01375</name>
</gene>
<keyword evidence="2" id="KW-1003">Cell membrane</keyword>
<dbReference type="Proteomes" id="UP000199005">
    <property type="component" value="Unassembled WGS sequence"/>
</dbReference>
<protein>
    <submittedName>
        <fullName evidence="7">Membrane protein involved in the export of O-antigen and teichoic acid</fullName>
    </submittedName>
</protein>
<dbReference type="AlphaFoldDB" id="A0A1H6S4J1"/>
<feature type="transmembrane region" description="Helical" evidence="6">
    <location>
        <begin position="324"/>
        <end position="343"/>
    </location>
</feature>
<keyword evidence="4 6" id="KW-1133">Transmembrane helix</keyword>
<feature type="transmembrane region" description="Helical" evidence="6">
    <location>
        <begin position="117"/>
        <end position="136"/>
    </location>
</feature>
<feature type="transmembrane region" description="Helical" evidence="6">
    <location>
        <begin position="77"/>
        <end position="97"/>
    </location>
</feature>
<sequence>MKSNDYIRQLILSIGTKLAMLALRLLRNVLLARILGPADRGLFALLGALPELIGAITSGGLNTAVGYQAARQHPMGLLLTLMLIYGCLASALATLFGVEMMQLFGQDLAIMHQLGPFAWLLLAVPLFVLKSALLTLHNADGRVGTFNGLRLLESLVPLLLFLALFWIWPHAALSAALISWLGGLALVVAVGLCLLARYHNIRLRWDSGSQGELLRFGSRSHPDVLFQQLLMRADYLLIGLLLDSERLGYYAMATAAAELLSIVPEAVTTPLMKRLLQQGEGIDQLTPLALRLTGTAMLAACLGLALIGEWLIVTLFGSAFQPAYPALLALLPGMFSLCYSSILHLDLLGKERPGTLSVFAGGAAALDLLLAVLLIPRWGIVGAAIASSVAYTALALAMLLLYGRVSGIAIGQTLLILPSDLRLLRAQLRPAT</sequence>
<proteinExistence type="predicted"/>
<evidence type="ECO:0000313" key="8">
    <source>
        <dbReference type="Proteomes" id="UP000199005"/>
    </source>
</evidence>
<dbReference type="InterPro" id="IPR050833">
    <property type="entry name" value="Poly_Biosynth_Transport"/>
</dbReference>
<dbReference type="EMBL" id="FNYO01000012">
    <property type="protein sequence ID" value="SEI61636.1"/>
    <property type="molecule type" value="Genomic_DNA"/>
</dbReference>
<evidence type="ECO:0000256" key="1">
    <source>
        <dbReference type="ARBA" id="ARBA00004651"/>
    </source>
</evidence>
<dbReference type="RefSeq" id="WP_090898208.1">
    <property type="nucleotide sequence ID" value="NZ_FNYO01000012.1"/>
</dbReference>
<feature type="transmembrane region" description="Helical" evidence="6">
    <location>
        <begin position="6"/>
        <end position="26"/>
    </location>
</feature>
<dbReference type="PANTHER" id="PTHR30250:SF11">
    <property type="entry name" value="O-ANTIGEN TRANSPORTER-RELATED"/>
    <property type="match status" value="1"/>
</dbReference>
<dbReference type="STRING" id="170623.SAMN04244579_01375"/>
<dbReference type="GO" id="GO:0005886">
    <property type="term" value="C:plasma membrane"/>
    <property type="evidence" value="ECO:0007669"/>
    <property type="project" value="UniProtKB-SubCell"/>
</dbReference>
<accession>A0A1H6S4J1</accession>
<dbReference type="Pfam" id="PF13440">
    <property type="entry name" value="Polysacc_synt_3"/>
    <property type="match status" value="1"/>
</dbReference>
<comment type="subcellular location">
    <subcellularLocation>
        <location evidence="1">Cell membrane</location>
        <topology evidence="1">Multi-pass membrane protein</topology>
    </subcellularLocation>
</comment>
<evidence type="ECO:0000256" key="5">
    <source>
        <dbReference type="ARBA" id="ARBA00023136"/>
    </source>
</evidence>
<dbReference type="PANTHER" id="PTHR30250">
    <property type="entry name" value="PST FAMILY PREDICTED COLANIC ACID TRANSPORTER"/>
    <property type="match status" value="1"/>
</dbReference>
<evidence type="ECO:0000256" key="3">
    <source>
        <dbReference type="ARBA" id="ARBA00022692"/>
    </source>
</evidence>
<keyword evidence="5 6" id="KW-0472">Membrane</keyword>
<reference evidence="7 8" key="1">
    <citation type="submission" date="2016-10" db="EMBL/GenBank/DDBJ databases">
        <authorList>
            <person name="de Groot N.N."/>
        </authorList>
    </citation>
    <scope>NUCLEOTIDE SEQUENCE [LARGE SCALE GENOMIC DNA]</scope>
    <source>
        <strain evidence="7 8">DSM 1041</strain>
    </source>
</reference>
<name>A0A1H6S4J1_9GAMM</name>
<evidence type="ECO:0000256" key="4">
    <source>
        <dbReference type="ARBA" id="ARBA00022989"/>
    </source>
</evidence>
<evidence type="ECO:0000256" key="2">
    <source>
        <dbReference type="ARBA" id="ARBA00022475"/>
    </source>
</evidence>
<evidence type="ECO:0000313" key="7">
    <source>
        <dbReference type="EMBL" id="SEI61636.1"/>
    </source>
</evidence>
<feature type="transmembrane region" description="Helical" evidence="6">
    <location>
        <begin position="148"/>
        <end position="168"/>
    </location>
</feature>
<feature type="transmembrane region" description="Helical" evidence="6">
    <location>
        <begin position="355"/>
        <end position="375"/>
    </location>
</feature>
<feature type="transmembrane region" description="Helical" evidence="6">
    <location>
        <begin position="288"/>
        <end position="312"/>
    </location>
</feature>